<dbReference type="PROSITE" id="PS00716">
    <property type="entry name" value="SIGMA70_2"/>
    <property type="match status" value="1"/>
</dbReference>
<dbReference type="InterPro" id="IPR014284">
    <property type="entry name" value="RNA_pol_sigma-70_dom"/>
</dbReference>
<dbReference type="Gene3D" id="1.20.120.1810">
    <property type="match status" value="1"/>
</dbReference>
<dbReference type="PRINTS" id="PR00046">
    <property type="entry name" value="SIGMA70FCT"/>
</dbReference>
<accession>A0A8J6LSX0</accession>
<dbReference type="SUPFAM" id="SSF88659">
    <property type="entry name" value="Sigma3 and sigma4 domains of RNA polymerase sigma factors"/>
    <property type="match status" value="2"/>
</dbReference>
<organism evidence="9 10">
    <name type="scientific">Capillibacterium thermochitinicola</name>
    <dbReference type="NCBI Taxonomy" id="2699427"/>
    <lineage>
        <taxon>Bacteria</taxon>
        <taxon>Bacillati</taxon>
        <taxon>Bacillota</taxon>
        <taxon>Capillibacterium</taxon>
    </lineage>
</organism>
<comment type="function">
    <text evidence="7">Sigma factors are initiation factors that promote the attachment of RNA polymerase to specific initiation sites and are then released.</text>
</comment>
<comment type="caution">
    <text evidence="9">The sequence shown here is derived from an EMBL/GenBank/DDBJ whole genome shotgun (WGS) entry which is preliminary data.</text>
</comment>
<name>A0A8J6LSX0_9FIRM</name>
<dbReference type="CDD" id="cd06171">
    <property type="entry name" value="Sigma70_r4"/>
    <property type="match status" value="1"/>
</dbReference>
<comment type="similarity">
    <text evidence="1 7">Belongs to the sigma-70 factor family.</text>
</comment>
<evidence type="ECO:0000259" key="8">
    <source>
        <dbReference type="PROSITE" id="PS50943"/>
    </source>
</evidence>
<evidence type="ECO:0000256" key="5">
    <source>
        <dbReference type="ARBA" id="ARBA00023125"/>
    </source>
</evidence>
<dbReference type="InterPro" id="IPR007630">
    <property type="entry name" value="RNA_pol_sigma70_r4"/>
</dbReference>
<keyword evidence="4 7" id="KW-0731">Sigma factor</keyword>
<dbReference type="InterPro" id="IPR001387">
    <property type="entry name" value="Cro/C1-type_HTH"/>
</dbReference>
<dbReference type="NCBIfam" id="TIGR02937">
    <property type="entry name" value="sigma70-ECF"/>
    <property type="match status" value="1"/>
</dbReference>
<dbReference type="PANTHER" id="PTHR30603:SF17">
    <property type="entry name" value="RNA POLYMERASE SIGMA-G FACTOR"/>
    <property type="match status" value="1"/>
</dbReference>
<dbReference type="InterPro" id="IPR050239">
    <property type="entry name" value="Sigma-70_RNA_pol_init_factors"/>
</dbReference>
<evidence type="ECO:0000256" key="7">
    <source>
        <dbReference type="RuleBase" id="RU362124"/>
    </source>
</evidence>
<dbReference type="Proteomes" id="UP000657177">
    <property type="component" value="Unassembled WGS sequence"/>
</dbReference>
<dbReference type="PROSITE" id="PS50943">
    <property type="entry name" value="HTH_CROC1"/>
    <property type="match status" value="1"/>
</dbReference>
<dbReference type="InterPro" id="IPR013324">
    <property type="entry name" value="RNA_pol_sigma_r3/r4-like"/>
</dbReference>
<keyword evidence="6 7" id="KW-0804">Transcription</keyword>
<dbReference type="Gene3D" id="1.10.10.10">
    <property type="entry name" value="Winged helix-like DNA-binding domain superfamily/Winged helix DNA-binding domain"/>
    <property type="match status" value="2"/>
</dbReference>
<dbReference type="SUPFAM" id="SSF88946">
    <property type="entry name" value="Sigma2 domain of RNA polymerase sigma factors"/>
    <property type="match status" value="1"/>
</dbReference>
<evidence type="ECO:0000256" key="3">
    <source>
        <dbReference type="ARBA" id="ARBA00023015"/>
    </source>
</evidence>
<dbReference type="InterPro" id="IPR007627">
    <property type="entry name" value="RNA_pol_sigma70_r2"/>
</dbReference>
<keyword evidence="3 7" id="KW-0805">Transcription regulation</keyword>
<dbReference type="PANTHER" id="PTHR30603">
    <property type="entry name" value="RNA POLYMERASE SIGMA FACTOR RPO"/>
    <property type="match status" value="1"/>
</dbReference>
<dbReference type="Pfam" id="PF04545">
    <property type="entry name" value="Sigma70_r4"/>
    <property type="match status" value="1"/>
</dbReference>
<keyword evidence="5 7" id="KW-0238">DNA-binding</keyword>
<dbReference type="EMBL" id="JAAKDE010000016">
    <property type="protein sequence ID" value="MBA2133607.1"/>
    <property type="molecule type" value="Genomic_DNA"/>
</dbReference>
<keyword evidence="2" id="KW-0749">Sporulation</keyword>
<evidence type="ECO:0000256" key="6">
    <source>
        <dbReference type="ARBA" id="ARBA00023163"/>
    </source>
</evidence>
<dbReference type="Pfam" id="PF04539">
    <property type="entry name" value="Sigma70_r3"/>
    <property type="match status" value="1"/>
</dbReference>
<evidence type="ECO:0000313" key="9">
    <source>
        <dbReference type="EMBL" id="MBA2133607.1"/>
    </source>
</evidence>
<feature type="domain" description="HTH cro/C1-type" evidence="8">
    <location>
        <begin position="219"/>
        <end position="239"/>
    </location>
</feature>
<sequence length="253" mass="28362">MIVNDSQPSPDRLSHEETRALLNQVASGNDQAKAVLVERNLGLVKSIVGRFAGRGVEYDDLVQIGALGLMKAIERFNPELEVKFSTYAVPLIIGEIKQYLRTDGLIKVSRGEKELAQKVMRARSDFIAAHGKEPTLAELAELTALSREEIATALEVSKPLTSLQEVVYEEDGAALTLEDQVGAEVEEELVEDFALRQALHQLEPRLRMIIEERFFGEKTQRELAEKFGVSQVQISRLEKTALCRLRELLHEQI</sequence>
<evidence type="ECO:0000256" key="1">
    <source>
        <dbReference type="ARBA" id="ARBA00007788"/>
    </source>
</evidence>
<dbReference type="GO" id="GO:0016987">
    <property type="term" value="F:sigma factor activity"/>
    <property type="evidence" value="ECO:0007669"/>
    <property type="project" value="UniProtKB-KW"/>
</dbReference>
<evidence type="ECO:0000256" key="2">
    <source>
        <dbReference type="ARBA" id="ARBA00022969"/>
    </source>
</evidence>
<protein>
    <recommendedName>
        <fullName evidence="7">RNA polymerase sigma factor</fullName>
    </recommendedName>
</protein>
<dbReference type="PIRSF" id="PIRSF000770">
    <property type="entry name" value="RNA_pol_sigma-SigE/K"/>
    <property type="match status" value="1"/>
</dbReference>
<dbReference type="GO" id="GO:0006352">
    <property type="term" value="P:DNA-templated transcription initiation"/>
    <property type="evidence" value="ECO:0007669"/>
    <property type="project" value="InterPro"/>
</dbReference>
<dbReference type="PROSITE" id="PS00715">
    <property type="entry name" value="SIGMA70_1"/>
    <property type="match status" value="1"/>
</dbReference>
<dbReference type="GO" id="GO:0030435">
    <property type="term" value="P:sporulation resulting in formation of a cellular spore"/>
    <property type="evidence" value="ECO:0007669"/>
    <property type="project" value="UniProtKB-KW"/>
</dbReference>
<dbReference type="GO" id="GO:0003677">
    <property type="term" value="F:DNA binding"/>
    <property type="evidence" value="ECO:0007669"/>
    <property type="project" value="UniProtKB-KW"/>
</dbReference>
<evidence type="ECO:0000256" key="4">
    <source>
        <dbReference type="ARBA" id="ARBA00023082"/>
    </source>
</evidence>
<dbReference type="AlphaFoldDB" id="A0A8J6LSX0"/>
<evidence type="ECO:0000313" key="10">
    <source>
        <dbReference type="Proteomes" id="UP000657177"/>
    </source>
</evidence>
<gene>
    <name evidence="9" type="ORF">G5B42_08660</name>
</gene>
<reference evidence="9" key="1">
    <citation type="submission" date="2020-06" db="EMBL/GenBank/DDBJ databases">
        <title>Novel chitinolytic bacterium.</title>
        <authorList>
            <person name="Ungkulpasvich U."/>
            <person name="Kosugi A."/>
            <person name="Uke A."/>
        </authorList>
    </citation>
    <scope>NUCLEOTIDE SEQUENCE</scope>
    <source>
        <strain evidence="9">UUS1-1</strain>
    </source>
</reference>
<dbReference type="InterPro" id="IPR007624">
    <property type="entry name" value="RNA_pol_sigma70_r3"/>
</dbReference>
<keyword evidence="10" id="KW-1185">Reference proteome</keyword>
<dbReference type="InterPro" id="IPR036388">
    <property type="entry name" value="WH-like_DNA-bd_sf"/>
</dbReference>
<dbReference type="InterPro" id="IPR000943">
    <property type="entry name" value="RNA_pol_sigma70"/>
</dbReference>
<proteinExistence type="inferred from homology"/>
<dbReference type="Pfam" id="PF04542">
    <property type="entry name" value="Sigma70_r2"/>
    <property type="match status" value="1"/>
</dbReference>
<dbReference type="InterPro" id="IPR013325">
    <property type="entry name" value="RNA_pol_sigma_r2"/>
</dbReference>
<dbReference type="RefSeq" id="WP_181340075.1">
    <property type="nucleotide sequence ID" value="NZ_JAAKDE010000016.1"/>
</dbReference>